<keyword evidence="4" id="KW-0378">Hydrolase</keyword>
<dbReference type="RefSeq" id="WP_142456408.1">
    <property type="nucleotide sequence ID" value="NZ_FXTJ01000001.1"/>
</dbReference>
<organism evidence="4 5">
    <name type="scientific">Geodermatophilus aquaeductus</name>
    <dbReference type="NCBI Taxonomy" id="1564161"/>
    <lineage>
        <taxon>Bacteria</taxon>
        <taxon>Bacillati</taxon>
        <taxon>Actinomycetota</taxon>
        <taxon>Actinomycetes</taxon>
        <taxon>Geodermatophilales</taxon>
        <taxon>Geodermatophilaceae</taxon>
        <taxon>Geodermatophilus</taxon>
    </lineage>
</organism>
<dbReference type="PANTHER" id="PTHR23028">
    <property type="entry name" value="ACETYLTRANSFERASE"/>
    <property type="match status" value="1"/>
</dbReference>
<feature type="transmembrane region" description="Helical" evidence="2">
    <location>
        <begin position="197"/>
        <end position="215"/>
    </location>
</feature>
<feature type="transmembrane region" description="Helical" evidence="2">
    <location>
        <begin position="257"/>
        <end position="277"/>
    </location>
</feature>
<feature type="transmembrane region" description="Helical" evidence="2">
    <location>
        <begin position="322"/>
        <end position="339"/>
    </location>
</feature>
<keyword evidence="5" id="KW-1185">Reference proteome</keyword>
<evidence type="ECO:0000313" key="4">
    <source>
        <dbReference type="EMBL" id="SMO32781.1"/>
    </source>
</evidence>
<dbReference type="InterPro" id="IPR002656">
    <property type="entry name" value="Acyl_transf_3_dom"/>
</dbReference>
<dbReference type="GO" id="GO:0009103">
    <property type="term" value="P:lipopolysaccharide biosynthetic process"/>
    <property type="evidence" value="ECO:0007669"/>
    <property type="project" value="TreeGrafter"/>
</dbReference>
<feature type="transmembrane region" description="Helical" evidence="2">
    <location>
        <begin position="60"/>
        <end position="82"/>
    </location>
</feature>
<accession>A0A521ADC9</accession>
<feature type="domain" description="Acyltransferase 3" evidence="3">
    <location>
        <begin position="22"/>
        <end position="371"/>
    </location>
</feature>
<dbReference type="GO" id="GO:0016787">
    <property type="term" value="F:hydrolase activity"/>
    <property type="evidence" value="ECO:0007669"/>
    <property type="project" value="UniProtKB-KW"/>
</dbReference>
<keyword evidence="2" id="KW-1133">Transmembrane helix</keyword>
<evidence type="ECO:0000313" key="5">
    <source>
        <dbReference type="Proteomes" id="UP000317484"/>
    </source>
</evidence>
<feature type="transmembrane region" description="Helical" evidence="2">
    <location>
        <begin position="283"/>
        <end position="301"/>
    </location>
</feature>
<feature type="transmembrane region" description="Helical" evidence="2">
    <location>
        <begin position="227"/>
        <end position="245"/>
    </location>
</feature>
<dbReference type="AlphaFoldDB" id="A0A521ADC9"/>
<protein>
    <submittedName>
        <fullName evidence="4">Peptidoglycan/LPS O-acetylase OafA/YrhL, contains acyltransferase and SGNH-hydrolase domains</fullName>
    </submittedName>
</protein>
<dbReference type="PANTHER" id="PTHR23028:SF53">
    <property type="entry name" value="ACYL_TRANSF_3 DOMAIN-CONTAINING PROTEIN"/>
    <property type="match status" value="1"/>
</dbReference>
<feature type="transmembrane region" description="Helical" evidence="2">
    <location>
        <begin position="169"/>
        <end position="190"/>
    </location>
</feature>
<keyword evidence="4" id="KW-0012">Acyltransferase</keyword>
<dbReference type="EMBL" id="FXTJ01000001">
    <property type="protein sequence ID" value="SMO32781.1"/>
    <property type="molecule type" value="Genomic_DNA"/>
</dbReference>
<dbReference type="Proteomes" id="UP000317484">
    <property type="component" value="Unassembled WGS sequence"/>
</dbReference>
<sequence>MRAATRQAAGRETGGPPPGEIRALTGLRALAATWVVVLHFSNNPGSTWAPVLEPVRPLIMSGWLGVDLFFVLSGFVLTHTYLTKIGPRAGVRSAAAFYWNRLSRVWPTWIVVVVAFTAWLTLKHLTVGGLHVHEADQPHVDVVHLLAQVFMVQQWAQPMVSGSTFPGPGWSLSAEWLAYVVFPVLVLGLYRLRRLPVAVLGAGAVLALLPFAWIAATDATHEYAWAWLLRIAGAFVAGSLTALCVRRVQPTERVRRGASIVAAVALVWIGVVVWWSAARWGDYAGVAVLAFPVLVGALAFADRGPARLLSTPWMVTGGRISFALYLVHLFVFEVWWTAMDVVPHLQPDSTLASLGAPLVLVAPFPLAWATWRYVEEPARLYMRRYAPRTGPSRAARPAVHERAENAGGRAPDLTMPLQRVPVSDAAQPTLVSG</sequence>
<proteinExistence type="predicted"/>
<dbReference type="GO" id="GO:0016747">
    <property type="term" value="F:acyltransferase activity, transferring groups other than amino-acyl groups"/>
    <property type="evidence" value="ECO:0007669"/>
    <property type="project" value="InterPro"/>
</dbReference>
<feature type="transmembrane region" description="Helical" evidence="2">
    <location>
        <begin position="21"/>
        <end position="40"/>
    </location>
</feature>
<evidence type="ECO:0000256" key="1">
    <source>
        <dbReference type="SAM" id="MobiDB-lite"/>
    </source>
</evidence>
<dbReference type="Pfam" id="PF01757">
    <property type="entry name" value="Acyl_transf_3"/>
    <property type="match status" value="1"/>
</dbReference>
<evidence type="ECO:0000256" key="2">
    <source>
        <dbReference type="SAM" id="Phobius"/>
    </source>
</evidence>
<reference evidence="4 5" key="1">
    <citation type="submission" date="2017-05" db="EMBL/GenBank/DDBJ databases">
        <authorList>
            <person name="Varghese N."/>
            <person name="Submissions S."/>
        </authorList>
    </citation>
    <scope>NUCLEOTIDE SEQUENCE [LARGE SCALE GENOMIC DNA]</scope>
    <source>
        <strain evidence="4 5">DSM 46834</strain>
    </source>
</reference>
<keyword evidence="2" id="KW-0812">Transmembrane</keyword>
<feature type="transmembrane region" description="Helical" evidence="2">
    <location>
        <begin position="351"/>
        <end position="374"/>
    </location>
</feature>
<keyword evidence="2" id="KW-0472">Membrane</keyword>
<name>A0A521ADC9_9ACTN</name>
<keyword evidence="4" id="KW-0808">Transferase</keyword>
<gene>
    <name evidence="4" type="ORF">SAMN06273567_10140</name>
</gene>
<dbReference type="GO" id="GO:0016020">
    <property type="term" value="C:membrane"/>
    <property type="evidence" value="ECO:0007669"/>
    <property type="project" value="TreeGrafter"/>
</dbReference>
<dbReference type="InterPro" id="IPR050879">
    <property type="entry name" value="Acyltransferase_3"/>
</dbReference>
<feature type="transmembrane region" description="Helical" evidence="2">
    <location>
        <begin position="103"/>
        <end position="122"/>
    </location>
</feature>
<feature type="region of interest" description="Disordered" evidence="1">
    <location>
        <begin position="389"/>
        <end position="418"/>
    </location>
</feature>
<evidence type="ECO:0000259" key="3">
    <source>
        <dbReference type="Pfam" id="PF01757"/>
    </source>
</evidence>